<dbReference type="InterPro" id="IPR019494">
    <property type="entry name" value="FIST_C"/>
</dbReference>
<gene>
    <name evidence="4" type="ORF">Thiowin_00933</name>
</gene>
<feature type="domain" description="FIST C-domain" evidence="3">
    <location>
        <begin position="263"/>
        <end position="411"/>
    </location>
</feature>
<feature type="domain" description="FIST" evidence="2">
    <location>
        <begin position="58"/>
        <end position="262"/>
    </location>
</feature>
<name>A0ABZ0S6R0_9GAMM</name>
<protein>
    <submittedName>
        <fullName evidence="4">Uncharacterized protein</fullName>
    </submittedName>
</protein>
<dbReference type="Proteomes" id="UP001432180">
    <property type="component" value="Chromosome"/>
</dbReference>
<feature type="region of interest" description="Disordered" evidence="1">
    <location>
        <begin position="1"/>
        <end position="20"/>
    </location>
</feature>
<evidence type="ECO:0000259" key="2">
    <source>
        <dbReference type="SMART" id="SM00897"/>
    </source>
</evidence>
<reference evidence="4 5" key="1">
    <citation type="journal article" date="2023" name="Microorganisms">
        <title>Thiorhodovibrio frisius and Trv. litoralis spp. nov., Two Novel Members from a Clade of Fastidious Purple Sulfur Bacteria That Exhibit Unique Red-Shifted Light-Harvesting Capabilities.</title>
        <authorList>
            <person name="Methner A."/>
            <person name="Kuzyk S.B."/>
            <person name="Petersen J."/>
            <person name="Bauer S."/>
            <person name="Brinkmann H."/>
            <person name="Sichau K."/>
            <person name="Wanner G."/>
            <person name="Wolf J."/>
            <person name="Neumann-Schaal M."/>
            <person name="Henke P."/>
            <person name="Tank M."/>
            <person name="Sproer C."/>
            <person name="Bunk B."/>
            <person name="Overmann J."/>
        </authorList>
    </citation>
    <scope>NUCLEOTIDE SEQUENCE [LARGE SCALE GENOMIC DNA]</scope>
    <source>
        <strain evidence="4 5">DSM 6702</strain>
    </source>
</reference>
<dbReference type="Pfam" id="PF10442">
    <property type="entry name" value="FIST_C"/>
    <property type="match status" value="1"/>
</dbReference>
<accession>A0ABZ0S6R0</accession>
<organism evidence="4 5">
    <name type="scientific">Thiorhodovibrio winogradskyi</name>
    <dbReference type="NCBI Taxonomy" id="77007"/>
    <lineage>
        <taxon>Bacteria</taxon>
        <taxon>Pseudomonadati</taxon>
        <taxon>Pseudomonadota</taxon>
        <taxon>Gammaproteobacteria</taxon>
        <taxon>Chromatiales</taxon>
        <taxon>Chromatiaceae</taxon>
        <taxon>Thiorhodovibrio</taxon>
    </lineage>
</organism>
<evidence type="ECO:0000313" key="4">
    <source>
        <dbReference type="EMBL" id="WPL16002.1"/>
    </source>
</evidence>
<dbReference type="SMART" id="SM01204">
    <property type="entry name" value="FIST_C"/>
    <property type="match status" value="1"/>
</dbReference>
<evidence type="ECO:0000256" key="1">
    <source>
        <dbReference type="SAM" id="MobiDB-lite"/>
    </source>
</evidence>
<dbReference type="InterPro" id="IPR013702">
    <property type="entry name" value="FIST_domain_N"/>
</dbReference>
<dbReference type="Pfam" id="PF08495">
    <property type="entry name" value="FIST"/>
    <property type="match status" value="1"/>
</dbReference>
<proteinExistence type="predicted"/>
<dbReference type="PANTHER" id="PTHR40252">
    <property type="entry name" value="BLR0328 PROTEIN"/>
    <property type="match status" value="1"/>
</dbReference>
<evidence type="ECO:0000313" key="5">
    <source>
        <dbReference type="Proteomes" id="UP001432180"/>
    </source>
</evidence>
<dbReference type="EMBL" id="CP121472">
    <property type="protein sequence ID" value="WPL16002.1"/>
    <property type="molecule type" value="Genomic_DNA"/>
</dbReference>
<evidence type="ECO:0000259" key="3">
    <source>
        <dbReference type="SMART" id="SM01204"/>
    </source>
</evidence>
<keyword evidence="5" id="KW-1185">Reference proteome</keyword>
<dbReference type="SMART" id="SM00897">
    <property type="entry name" value="FIST"/>
    <property type="match status" value="1"/>
</dbReference>
<sequence>MPMPSNHPGHDVAVGQARHADASTAARLAARQALDQLRLTPHCYRQPNPDPAREPAQKPAWLLAFAGGQHDPAAILEGLRAELGPLPVIGGSGTGIITAQGAHSSGYECGLMLFSQALAPAAIIRVAGLEVDEAAAGRALGQQLNALALGPERLVLLFYDSVNNKTCPPSLHLCSRLLDGLHQTLGTDPPLILGAGTLTDLEMSDSYLFDGEGMTRHTAVAVVLPAGLRGHNTIMHGCLPSSDFLEVTRIDGARLLEIDGQPALRVVEERLRLTREELLARQPLPSITIGEKHGDLYAPFNDDQYVNRLVVAIDPTEEALILTEADFHPGSRIQIMSYAPERMIASAQTQTEALRERLTGLQPVFALYIDCAGRSMAFAGLDEDESAPVRELIGALCPLLGFYSGIEIAPFIGRARPLDWTGVLLVCTAGAPTSSGQTTAN</sequence>
<dbReference type="PANTHER" id="PTHR40252:SF2">
    <property type="entry name" value="BLR0328 PROTEIN"/>
    <property type="match status" value="1"/>
</dbReference>